<dbReference type="KEGG" id="ehn:H9Q80_03180"/>
<dbReference type="InterPro" id="IPR037012">
    <property type="entry name" value="NanQ/TabA/YiaL_sf"/>
</dbReference>
<dbReference type="Pfam" id="PF04074">
    <property type="entry name" value="DUF386"/>
    <property type="match status" value="1"/>
</dbReference>
<protein>
    <submittedName>
        <fullName evidence="1">YhcH/YjgK/YiaL family protein</fullName>
    </submittedName>
</protein>
<gene>
    <name evidence="1" type="ORF">H9Q80_03180</name>
</gene>
<evidence type="ECO:0000313" key="2">
    <source>
        <dbReference type="Proteomes" id="UP000515856"/>
    </source>
</evidence>
<reference evidence="1 2" key="1">
    <citation type="submission" date="2020-08" db="EMBL/GenBank/DDBJ databases">
        <authorList>
            <person name="Liu C."/>
            <person name="Sun Q."/>
        </authorList>
    </citation>
    <scope>NUCLEOTIDE SEQUENCE [LARGE SCALE GENOMIC DNA]</scope>
    <source>
        <strain evidence="1 2">NSJ-61</strain>
    </source>
</reference>
<dbReference type="PANTHER" id="PTHR34986">
    <property type="entry name" value="EVOLVED BETA-GALACTOSIDASE SUBUNIT BETA"/>
    <property type="match status" value="1"/>
</dbReference>
<dbReference type="SUPFAM" id="SSF51197">
    <property type="entry name" value="Clavaminate synthase-like"/>
    <property type="match status" value="1"/>
</dbReference>
<dbReference type="NCBIfam" id="TIGR00022">
    <property type="entry name" value="YhcH/YjgK/YiaL family protein"/>
    <property type="match status" value="1"/>
</dbReference>
<keyword evidence="2" id="KW-1185">Reference proteome</keyword>
<name>A0A7G9GQ91_9FIRM</name>
<accession>A0A7G9GQ91</accession>
<dbReference type="GO" id="GO:0005829">
    <property type="term" value="C:cytosol"/>
    <property type="evidence" value="ECO:0007669"/>
    <property type="project" value="TreeGrafter"/>
</dbReference>
<dbReference type="PANTHER" id="PTHR34986:SF1">
    <property type="entry name" value="PROTEIN YIAL"/>
    <property type="match status" value="1"/>
</dbReference>
<proteinExistence type="predicted"/>
<dbReference type="AlphaFoldDB" id="A0A7G9GQ91"/>
<dbReference type="Proteomes" id="UP000515856">
    <property type="component" value="Chromosome"/>
</dbReference>
<sequence>MITGKLKDLNRYIGINKNLDIAIAYIQKEEWRNAPMGETPVAGQHVLLRRFDCKTVSSEEKPFEGHQVYGDIQLLVKGNEIVEYTDLLHTKALNEYQKEDDFQEYQGTALGSFLLEEDSFAICFPEDLHKPDITHVSTKVEKAVIKFMIEEGETYGLSGN</sequence>
<organism evidence="1 2">
    <name type="scientific">[Eubacterium] hominis</name>
    <dbReference type="NCBI Taxonomy" id="2764325"/>
    <lineage>
        <taxon>Bacteria</taxon>
        <taxon>Bacillati</taxon>
        <taxon>Bacillota</taxon>
        <taxon>Erysipelotrichia</taxon>
        <taxon>Erysipelotrichales</taxon>
        <taxon>Erysipelotrichaceae</taxon>
        <taxon>Amedibacillus</taxon>
    </lineage>
</organism>
<dbReference type="Gene3D" id="2.60.120.370">
    <property type="entry name" value="YhcH/YjgK/YiaL"/>
    <property type="match status" value="1"/>
</dbReference>
<dbReference type="RefSeq" id="WP_117455241.1">
    <property type="nucleotide sequence ID" value="NZ_CP060636.1"/>
</dbReference>
<dbReference type="InterPro" id="IPR004375">
    <property type="entry name" value="NanQ/TabA/YiaL"/>
</dbReference>
<dbReference type="EMBL" id="CP060636">
    <property type="protein sequence ID" value="QNM12973.1"/>
    <property type="molecule type" value="Genomic_DNA"/>
</dbReference>
<evidence type="ECO:0000313" key="1">
    <source>
        <dbReference type="EMBL" id="QNM12973.1"/>
    </source>
</evidence>